<feature type="transmembrane region" description="Helical" evidence="14">
    <location>
        <begin position="28"/>
        <end position="49"/>
    </location>
</feature>
<evidence type="ECO:0000256" key="2">
    <source>
        <dbReference type="ARBA" id="ARBA00005194"/>
    </source>
</evidence>
<evidence type="ECO:0000256" key="14">
    <source>
        <dbReference type="RuleBase" id="RU363109"/>
    </source>
</evidence>
<comment type="pathway">
    <text evidence="2 14">Lipid metabolism; fatty acid biosynthesis.</text>
</comment>
<evidence type="ECO:0000256" key="3">
    <source>
        <dbReference type="ARBA" id="ARBA00007811"/>
    </source>
</evidence>
<proteinExistence type="inferred from homology"/>
<keyword evidence="8 14" id="KW-1133">Transmembrane helix</keyword>
<dbReference type="GO" id="GO:0030497">
    <property type="term" value="P:fatty acid elongation"/>
    <property type="evidence" value="ECO:0007669"/>
    <property type="project" value="TreeGrafter"/>
</dbReference>
<evidence type="ECO:0000313" key="16">
    <source>
        <dbReference type="Proteomes" id="UP000700596"/>
    </source>
</evidence>
<protein>
    <recommendedName>
        <fullName evidence="4 14">Very-long-chain (3R)-3-hydroxyacyl-CoA dehydratase</fullName>
        <ecNumber evidence="4 14">4.2.1.134</ecNumber>
    </recommendedName>
</protein>
<dbReference type="GO" id="GO:0042761">
    <property type="term" value="P:very long-chain fatty acid biosynthetic process"/>
    <property type="evidence" value="ECO:0007669"/>
    <property type="project" value="TreeGrafter"/>
</dbReference>
<keyword evidence="11 14" id="KW-0275">Fatty acid biosynthesis</keyword>
<keyword evidence="9 14" id="KW-0443">Lipid metabolism</keyword>
<comment type="function">
    <text evidence="14">Catalyzes the third of the four reactions of the long-chain fatty acids elongation cycle. This endoplasmic reticulum-bound enzymatic process, allows the addition of two carbons to the chain of long- and very long-chain fatty acids/VLCFAs per cycle. This enzyme catalyzes the dehydration of the 3-hydroxyacyl-CoA intermediate into trans-2,3-enoyl-CoA, within each cycle of fatty acid elongation. Thereby, it participates to the production of VLCFAs of different chain lengths that are involved in multiple biological processes as precursors of membrane lipids and lipid mediators.</text>
</comment>
<evidence type="ECO:0000256" key="11">
    <source>
        <dbReference type="ARBA" id="ARBA00023160"/>
    </source>
</evidence>
<dbReference type="PANTHER" id="PTHR11035:SF3">
    <property type="entry name" value="VERY-LONG-CHAIN (3R)-3-HYDROXYACYL-COA DEHYDRATASE"/>
    <property type="match status" value="1"/>
</dbReference>
<sequence>MPPKSKSRSQSGSKAKASPSGLNTTYLLAYNAVSAALWLGVLAQVALIASKEGVNNGKVYEGLESYARLTQTGALLEVGHSLLGLVRAPLLTTLMQVSSRLLLVWGIAYNFPQTTQYSPAYSSMLTAWSVTEVIRYSYFVFTLAGTGVPRLLVWLRYNTFLILYPIGVASETWLIYRAVGPAAEIDEKIPYGLYAVLATYVPGFYMLFTYMLAQRKKILRTGGK</sequence>
<evidence type="ECO:0000256" key="9">
    <source>
        <dbReference type="ARBA" id="ARBA00023098"/>
    </source>
</evidence>
<dbReference type="GO" id="GO:0005789">
    <property type="term" value="C:endoplasmic reticulum membrane"/>
    <property type="evidence" value="ECO:0007669"/>
    <property type="project" value="UniProtKB-SubCell"/>
</dbReference>
<dbReference type="EMBL" id="JAGMWT010000018">
    <property type="protein sequence ID" value="KAH7113795.1"/>
    <property type="molecule type" value="Genomic_DNA"/>
</dbReference>
<dbReference type="Proteomes" id="UP000700596">
    <property type="component" value="Unassembled WGS sequence"/>
</dbReference>
<keyword evidence="16" id="KW-1185">Reference proteome</keyword>
<comment type="caution">
    <text evidence="14">Lacks conserved residue(s) required for the propagation of feature annotation.</text>
</comment>
<accession>A0A9P9IBT9</accession>
<feature type="transmembrane region" description="Helical" evidence="14">
    <location>
        <begin position="133"/>
        <end position="153"/>
    </location>
</feature>
<evidence type="ECO:0000256" key="12">
    <source>
        <dbReference type="ARBA" id="ARBA00023239"/>
    </source>
</evidence>
<evidence type="ECO:0000256" key="10">
    <source>
        <dbReference type="ARBA" id="ARBA00023136"/>
    </source>
</evidence>
<evidence type="ECO:0000256" key="5">
    <source>
        <dbReference type="ARBA" id="ARBA00022516"/>
    </source>
</evidence>
<evidence type="ECO:0000256" key="1">
    <source>
        <dbReference type="ARBA" id="ARBA00004141"/>
    </source>
</evidence>
<evidence type="ECO:0000256" key="7">
    <source>
        <dbReference type="ARBA" id="ARBA00022832"/>
    </source>
</evidence>
<dbReference type="GO" id="GO:0030148">
    <property type="term" value="P:sphingolipid biosynthetic process"/>
    <property type="evidence" value="ECO:0007669"/>
    <property type="project" value="TreeGrafter"/>
</dbReference>
<dbReference type="AlphaFoldDB" id="A0A9P9IBT9"/>
<feature type="transmembrane region" description="Helical" evidence="14">
    <location>
        <begin position="160"/>
        <end position="179"/>
    </location>
</feature>
<dbReference type="GO" id="GO:0102158">
    <property type="term" value="F:very-long-chain (3R)-3-hydroxyacyl-CoA dehydratase activity"/>
    <property type="evidence" value="ECO:0007669"/>
    <property type="project" value="UniProtKB-EC"/>
</dbReference>
<keyword evidence="5 14" id="KW-0444">Lipid biosynthesis</keyword>
<comment type="subcellular location">
    <subcellularLocation>
        <location evidence="14">Endoplasmic reticulum membrane</location>
        <topology evidence="14">Multi-pass membrane protein</topology>
    </subcellularLocation>
    <subcellularLocation>
        <location evidence="1">Membrane</location>
        <topology evidence="1">Multi-pass membrane protein</topology>
    </subcellularLocation>
</comment>
<reference evidence="15" key="1">
    <citation type="journal article" date="2021" name="Nat. Commun.">
        <title>Genetic determinants of endophytism in the Arabidopsis root mycobiome.</title>
        <authorList>
            <person name="Mesny F."/>
            <person name="Miyauchi S."/>
            <person name="Thiergart T."/>
            <person name="Pickel B."/>
            <person name="Atanasova L."/>
            <person name="Karlsson M."/>
            <person name="Huettel B."/>
            <person name="Barry K.W."/>
            <person name="Haridas S."/>
            <person name="Chen C."/>
            <person name="Bauer D."/>
            <person name="Andreopoulos W."/>
            <person name="Pangilinan J."/>
            <person name="LaButti K."/>
            <person name="Riley R."/>
            <person name="Lipzen A."/>
            <person name="Clum A."/>
            <person name="Drula E."/>
            <person name="Henrissat B."/>
            <person name="Kohler A."/>
            <person name="Grigoriev I.V."/>
            <person name="Martin F.M."/>
            <person name="Hacquard S."/>
        </authorList>
    </citation>
    <scope>NUCLEOTIDE SEQUENCE</scope>
    <source>
        <strain evidence="15">MPI-CAGE-CH-0243</strain>
    </source>
</reference>
<dbReference type="InterPro" id="IPR007482">
    <property type="entry name" value="Tyr_Pase-like_PTPLA"/>
</dbReference>
<evidence type="ECO:0000313" key="15">
    <source>
        <dbReference type="EMBL" id="KAH7113795.1"/>
    </source>
</evidence>
<comment type="similarity">
    <text evidence="3 14">Belongs to the very long-chain fatty acids dehydratase HACD family.</text>
</comment>
<feature type="transmembrane region" description="Helical" evidence="14">
    <location>
        <begin position="191"/>
        <end position="213"/>
    </location>
</feature>
<evidence type="ECO:0000256" key="4">
    <source>
        <dbReference type="ARBA" id="ARBA00013122"/>
    </source>
</evidence>
<keyword evidence="10 14" id="KW-0472">Membrane</keyword>
<dbReference type="Pfam" id="PF04387">
    <property type="entry name" value="PTPLA"/>
    <property type="match status" value="1"/>
</dbReference>
<keyword evidence="6 14" id="KW-0812">Transmembrane</keyword>
<dbReference type="PANTHER" id="PTHR11035">
    <property type="entry name" value="VERY-LONG-CHAIN (3R)-3-HYDROXYACYL-COA DEHYDRATASE"/>
    <property type="match status" value="1"/>
</dbReference>
<keyword evidence="14" id="KW-0256">Endoplasmic reticulum</keyword>
<evidence type="ECO:0000256" key="6">
    <source>
        <dbReference type="ARBA" id="ARBA00022692"/>
    </source>
</evidence>
<name>A0A9P9IBT9_9PLEO</name>
<keyword evidence="12 14" id="KW-0456">Lyase</keyword>
<comment type="catalytic activity">
    <reaction evidence="13 14">
        <text>a very-long-chain (3R)-3-hydroxyacyl-CoA = a very-long-chain (2E)-enoyl-CoA + H2O</text>
        <dbReference type="Rhea" id="RHEA:45812"/>
        <dbReference type="ChEBI" id="CHEBI:15377"/>
        <dbReference type="ChEBI" id="CHEBI:83728"/>
        <dbReference type="ChEBI" id="CHEBI:85440"/>
        <dbReference type="EC" id="4.2.1.134"/>
    </reaction>
</comment>
<dbReference type="EC" id="4.2.1.134" evidence="4 14"/>
<keyword evidence="7 14" id="KW-0276">Fatty acid metabolism</keyword>
<comment type="caution">
    <text evidence="15">The sequence shown here is derived from an EMBL/GenBank/DDBJ whole genome shotgun (WGS) entry which is preliminary data.</text>
</comment>
<evidence type="ECO:0000256" key="13">
    <source>
        <dbReference type="ARBA" id="ARBA00036671"/>
    </source>
</evidence>
<gene>
    <name evidence="15" type="ORF">B0J11DRAFT_541333</name>
</gene>
<organism evidence="15 16">
    <name type="scientific">Dendryphion nanum</name>
    <dbReference type="NCBI Taxonomy" id="256645"/>
    <lineage>
        <taxon>Eukaryota</taxon>
        <taxon>Fungi</taxon>
        <taxon>Dikarya</taxon>
        <taxon>Ascomycota</taxon>
        <taxon>Pezizomycotina</taxon>
        <taxon>Dothideomycetes</taxon>
        <taxon>Pleosporomycetidae</taxon>
        <taxon>Pleosporales</taxon>
        <taxon>Torulaceae</taxon>
        <taxon>Dendryphion</taxon>
    </lineage>
</organism>
<dbReference type="OrthoDB" id="46988at2759"/>
<evidence type="ECO:0000256" key="8">
    <source>
        <dbReference type="ARBA" id="ARBA00022989"/>
    </source>
</evidence>